<name>A0A2S5GN31_9BURK</name>
<feature type="domain" description="GPI inositol-deacylase PGAP1-like alpha/beta" evidence="1">
    <location>
        <begin position="251"/>
        <end position="314"/>
    </location>
</feature>
<dbReference type="OrthoDB" id="9814331at2"/>
<dbReference type="Gene3D" id="3.40.50.1820">
    <property type="entry name" value="alpha/beta hydrolase"/>
    <property type="match status" value="1"/>
</dbReference>
<dbReference type="InterPro" id="IPR029058">
    <property type="entry name" value="AB_hydrolase_fold"/>
</dbReference>
<dbReference type="RefSeq" id="WP_104144841.1">
    <property type="nucleotide sequence ID" value="NZ_PREU01000010.1"/>
</dbReference>
<dbReference type="SUPFAM" id="SSF53474">
    <property type="entry name" value="alpha/beta-Hydrolases"/>
    <property type="match status" value="1"/>
</dbReference>
<dbReference type="Proteomes" id="UP000239990">
    <property type="component" value="Unassembled WGS sequence"/>
</dbReference>
<proteinExistence type="predicted"/>
<dbReference type="Pfam" id="PF07819">
    <property type="entry name" value="PGAP1"/>
    <property type="match status" value="1"/>
</dbReference>
<evidence type="ECO:0000313" key="3">
    <source>
        <dbReference type="Proteomes" id="UP000239990"/>
    </source>
</evidence>
<protein>
    <submittedName>
        <fullName evidence="2">Alpha/beta hydrolase</fullName>
    </submittedName>
</protein>
<keyword evidence="2" id="KW-0378">Hydrolase</keyword>
<evidence type="ECO:0000313" key="2">
    <source>
        <dbReference type="EMBL" id="PPA74316.1"/>
    </source>
</evidence>
<reference evidence="2 3" key="1">
    <citation type="submission" date="2018-02" db="EMBL/GenBank/DDBJ databases">
        <title>Draft Genome of Achromobacter spanius stain 6.</title>
        <authorList>
            <person name="Gunasekera T.S."/>
            <person name="Radwan O."/>
            <person name="Ruiz O.N."/>
        </authorList>
    </citation>
    <scope>NUCLEOTIDE SEQUENCE [LARGE SCALE GENOMIC DNA]</scope>
    <source>
        <strain evidence="2 3">6</strain>
    </source>
</reference>
<accession>A0A2S5GN31</accession>
<evidence type="ECO:0000259" key="1">
    <source>
        <dbReference type="Pfam" id="PF07819"/>
    </source>
</evidence>
<dbReference type="AlphaFoldDB" id="A0A2S5GN31"/>
<gene>
    <name evidence="2" type="ORF">C4E15_21495</name>
</gene>
<sequence length="593" mass="65523">MPDTAAPAQRFAPMSYNARGQPVFQWTLTPAEQCDPVILRIPPDAILPVVFVPGIMGSNLKSVPDDGQEAEPVWRLDAGLAGKPVDLFRRWNGVPAGTRQAVLHPDRVTVDDAGAVPERRVGSVIVPSVDSATQSKQALIDRYRERGWGEVGESSYHPFLIWLEDSLNSSYRPHEWPEFQLKSMHLDVPDDPSLQPRLKPGLEVPLAGLGEHLLRQLPHLKTDDLSARAAYRMPVHAFGYNWLADNNVAANKLAERIDEIRRQYGSECQQVILVTHSMGGLVARRCAQLPGMSEAIAGVVHGVMPTHGAPVAYRRCKVGMQQESTMAAAVIGVTGQDVTAVFAQSPGALQLLPTKNYSPGWLRLRDPDYAPAMPARPEADPYQEIYLRRDRWWALLREDWLKPKDGAPAEWKDYAENIELAKLFHERIDAAYHPNTYVYYGADAKQPSFETITWQMRAGRGDLNRPLGVPPDAFVVSTMQMAQVRDQGSSPLYVGGSRVVEHVPVRAGRLAVSMEVSHWELHCEMQDGIGDGTVPVSSGQAPAAQAREGQVRVQVSATGFDHEGAFKVMQTRHFTLYSLIKIAAQAKRPSCVA</sequence>
<comment type="caution">
    <text evidence="2">The sequence shown here is derived from an EMBL/GenBank/DDBJ whole genome shotgun (WGS) entry which is preliminary data.</text>
</comment>
<dbReference type="GO" id="GO:0016788">
    <property type="term" value="F:hydrolase activity, acting on ester bonds"/>
    <property type="evidence" value="ECO:0007669"/>
    <property type="project" value="InterPro"/>
</dbReference>
<dbReference type="InterPro" id="IPR012908">
    <property type="entry name" value="PGAP1-ab_dom-like"/>
</dbReference>
<dbReference type="EMBL" id="PREU01000010">
    <property type="protein sequence ID" value="PPA74316.1"/>
    <property type="molecule type" value="Genomic_DNA"/>
</dbReference>
<organism evidence="2 3">
    <name type="scientific">Achromobacter spanius</name>
    <dbReference type="NCBI Taxonomy" id="217203"/>
    <lineage>
        <taxon>Bacteria</taxon>
        <taxon>Pseudomonadati</taxon>
        <taxon>Pseudomonadota</taxon>
        <taxon>Betaproteobacteria</taxon>
        <taxon>Burkholderiales</taxon>
        <taxon>Alcaligenaceae</taxon>
        <taxon>Achromobacter</taxon>
    </lineage>
</organism>